<organism evidence="2 3">
    <name type="scientific">Halobellus ruber</name>
    <dbReference type="NCBI Taxonomy" id="2761102"/>
    <lineage>
        <taxon>Archaea</taxon>
        <taxon>Methanobacteriati</taxon>
        <taxon>Methanobacteriota</taxon>
        <taxon>Stenosarchaea group</taxon>
        <taxon>Halobacteria</taxon>
        <taxon>Halobacteriales</taxon>
        <taxon>Haloferacaceae</taxon>
        <taxon>Halobellus</taxon>
    </lineage>
</organism>
<dbReference type="PROSITE" id="PS51257">
    <property type="entry name" value="PROKAR_LIPOPROTEIN"/>
    <property type="match status" value="1"/>
</dbReference>
<comment type="caution">
    <text evidence="2">The sequence shown here is derived from an EMBL/GenBank/DDBJ whole genome shotgun (WGS) entry which is preliminary data.</text>
</comment>
<feature type="compositionally biased region" description="Low complexity" evidence="1">
    <location>
        <begin position="245"/>
        <end position="260"/>
    </location>
</feature>
<reference evidence="2 3" key="1">
    <citation type="submission" date="2020-08" db="EMBL/GenBank/DDBJ databases">
        <authorList>
            <person name="Seo M.-J."/>
        </authorList>
    </citation>
    <scope>NUCLEOTIDE SEQUENCE [LARGE SCALE GENOMIC DNA]</scope>
    <source>
        <strain evidence="2 3">MBLA0160</strain>
    </source>
</reference>
<dbReference type="Proteomes" id="UP000546257">
    <property type="component" value="Unassembled WGS sequence"/>
</dbReference>
<dbReference type="AlphaFoldDB" id="A0A7J9SFH4"/>
<proteinExistence type="predicted"/>
<evidence type="ECO:0000256" key="1">
    <source>
        <dbReference type="SAM" id="MobiDB-lite"/>
    </source>
</evidence>
<evidence type="ECO:0000313" key="2">
    <source>
        <dbReference type="EMBL" id="MBB6645123.1"/>
    </source>
</evidence>
<feature type="compositionally biased region" description="Polar residues" evidence="1">
    <location>
        <begin position="261"/>
        <end position="271"/>
    </location>
</feature>
<dbReference type="EMBL" id="JACKXD010000001">
    <property type="protein sequence ID" value="MBB6645123.1"/>
    <property type="molecule type" value="Genomic_DNA"/>
</dbReference>
<protein>
    <submittedName>
        <fullName evidence="2">Uncharacterized protein</fullName>
    </submittedName>
</protein>
<feature type="region of interest" description="Disordered" evidence="1">
    <location>
        <begin position="245"/>
        <end position="271"/>
    </location>
</feature>
<feature type="compositionally biased region" description="Low complexity" evidence="1">
    <location>
        <begin position="29"/>
        <end position="42"/>
    </location>
</feature>
<gene>
    <name evidence="2" type="ORF">H5V44_02205</name>
</gene>
<sequence length="271" mass="29158">MSRIPLSAVAVAALLVLAGCGGVAPDDGTPTAEEASTATPEANLTDATFPEGFSESAVDAETARTQSLAFLRTESISVVALERFRPGAYADYQYEANATRARFRIDVHNGYSDVTESDVFVRSDVRYSRQLRDGRLSFDAADGSIGETRRRAATSLWAVLSRILTIGEFRAVRVSRGDGERRIRYSITGVVPREATEVRGYLVVDDDGVVREARLQYTQAGDAKRFEYAVRRSADGDVASPAWLPAARAAAGPPADSADGTGTTERLQSAR</sequence>
<accession>A0A7J9SFH4</accession>
<name>A0A7J9SFH4_9EURY</name>
<evidence type="ECO:0000313" key="3">
    <source>
        <dbReference type="Proteomes" id="UP000546257"/>
    </source>
</evidence>
<keyword evidence="3" id="KW-1185">Reference proteome</keyword>
<feature type="region of interest" description="Disordered" evidence="1">
    <location>
        <begin position="27"/>
        <end position="46"/>
    </location>
</feature>